<dbReference type="SUPFAM" id="SSF53474">
    <property type="entry name" value="alpha/beta-Hydrolases"/>
    <property type="match status" value="1"/>
</dbReference>
<evidence type="ECO:0000259" key="4">
    <source>
        <dbReference type="Pfam" id="PF03893"/>
    </source>
</evidence>
<dbReference type="InterPro" id="IPR002921">
    <property type="entry name" value="Fungal_lipase-type"/>
</dbReference>
<feature type="domain" description="Fungal lipase-type" evidence="3">
    <location>
        <begin position="224"/>
        <end position="361"/>
    </location>
</feature>
<evidence type="ECO:0000259" key="3">
    <source>
        <dbReference type="Pfam" id="PF01764"/>
    </source>
</evidence>
<feature type="compositionally biased region" description="Polar residues" evidence="2">
    <location>
        <begin position="481"/>
        <end position="490"/>
    </location>
</feature>
<proteinExistence type="predicted"/>
<accession>A0A438K7N6</accession>
<dbReference type="Pfam" id="PF03893">
    <property type="entry name" value="Lipase3_N"/>
    <property type="match status" value="1"/>
</dbReference>
<dbReference type="PANTHER" id="PTHR46023">
    <property type="entry name" value="LIPASE CLASS 3 PROTEIN-LIKE"/>
    <property type="match status" value="1"/>
</dbReference>
<dbReference type="Pfam" id="PF01764">
    <property type="entry name" value="Lipase_3"/>
    <property type="match status" value="1"/>
</dbReference>
<dbReference type="PANTHER" id="PTHR46023:SF5">
    <property type="entry name" value="OS02G0780700 PROTEIN"/>
    <property type="match status" value="1"/>
</dbReference>
<feature type="region of interest" description="Disordered" evidence="2">
    <location>
        <begin position="481"/>
        <end position="502"/>
    </location>
</feature>
<dbReference type="AlphaFoldDB" id="A0A438K7N6"/>
<name>A0A438K7N6_VITVI</name>
<evidence type="ECO:0000313" key="6">
    <source>
        <dbReference type="Proteomes" id="UP000288805"/>
    </source>
</evidence>
<protein>
    <submittedName>
        <fullName evidence="5">Sn1-specific diacylglycerol lipase alpha</fullName>
    </submittedName>
</protein>
<dbReference type="InterPro" id="IPR029058">
    <property type="entry name" value="AB_hydrolase_fold"/>
</dbReference>
<evidence type="ECO:0000256" key="2">
    <source>
        <dbReference type="SAM" id="MobiDB-lite"/>
    </source>
</evidence>
<dbReference type="EMBL" id="QGNW01000014">
    <property type="protein sequence ID" value="RVX17227.1"/>
    <property type="molecule type" value="Genomic_DNA"/>
</dbReference>
<dbReference type="InterPro" id="IPR005592">
    <property type="entry name" value="Mono/diacylglycerol_lipase_N"/>
</dbReference>
<dbReference type="GO" id="GO:0016787">
    <property type="term" value="F:hydrolase activity"/>
    <property type="evidence" value="ECO:0007669"/>
    <property type="project" value="UniProtKB-KW"/>
</dbReference>
<organism evidence="5 6">
    <name type="scientific">Vitis vinifera</name>
    <name type="common">Grape</name>
    <dbReference type="NCBI Taxonomy" id="29760"/>
    <lineage>
        <taxon>Eukaryota</taxon>
        <taxon>Viridiplantae</taxon>
        <taxon>Streptophyta</taxon>
        <taxon>Embryophyta</taxon>
        <taxon>Tracheophyta</taxon>
        <taxon>Spermatophyta</taxon>
        <taxon>Magnoliopsida</taxon>
        <taxon>eudicotyledons</taxon>
        <taxon>Gunneridae</taxon>
        <taxon>Pentapetalae</taxon>
        <taxon>rosids</taxon>
        <taxon>Vitales</taxon>
        <taxon>Vitaceae</taxon>
        <taxon>Viteae</taxon>
        <taxon>Vitis</taxon>
    </lineage>
</organism>
<comment type="caution">
    <text evidence="5">The sequence shown here is derived from an EMBL/GenBank/DDBJ whole genome shotgun (WGS) entry which is preliminary data.</text>
</comment>
<sequence length="724" mass="79513">MSPKFGILGFCLRKFVIMFRDHRVMATATMATAAGAAALLYYTLNKKLQTGRSTEEDDENVNNHATIGIERVSHRMIQAPATWLETISTLSETLRFTYSETLGKWPIGDLAFGINFLLKRQARTFLLLPHILPCIFTLQGNLHVGSVFGGEDSLQLKGPEIIAELRYLLNLLTLCWHFSKKPFLLFLEETGYSIENVLLHEPKAGILKPAFTILADHKTKYFLLLIRGTHSIKDTLTAATGAVVPFHHTVVHEGGVSNLVLGYAHCGMVAAARWIAKLSTPCLTKALGEYPDYKVKIVGHSLGGGTAALLTYVLREQKELSTTTCVTFAPGACMTWELAESGNDFIVSIINGADLVPTFSAASVDDLRAEVCLEMMPMLMGGNDPGPRVTASAWLNDLRNQIERTRILSTVYRSASALSSRLPSIASAKAKVAGAGAILRPVSSSTRVVMRRAQSMAQAAWIRPALLSSWSCMGPRHRVTAVSNSKEAGNSSEPSSRIESSEPLIISPTRAKTTIESTELPISSSEGLEWSSEIECSCSDEMGPHSHGDACLDEDEDIMAQDGHEDRMTEVELWQQLEHELYNRPDGEESDVANEIREEEAAAIAEVGEAPQSSAPEMKEAHRFFPPGKIMHIVTLLSEGAECEGDGTISNDTVDAQSVETSKVGIFLTPRSLYSKLRLSQTMISDHFMPVYRRQIEKLIRELEKEEVSNTDDHYNTEVGEVAL</sequence>
<feature type="domain" description="Mono-/di-acylglycerol lipase N-terminal" evidence="4">
    <location>
        <begin position="71"/>
        <end position="121"/>
    </location>
</feature>
<dbReference type="Proteomes" id="UP000288805">
    <property type="component" value="Unassembled WGS sequence"/>
</dbReference>
<reference evidence="5 6" key="1">
    <citation type="journal article" date="2018" name="PLoS Genet.">
        <title>Population sequencing reveals clonal diversity and ancestral inbreeding in the grapevine cultivar Chardonnay.</title>
        <authorList>
            <person name="Roach M.J."/>
            <person name="Johnson D.L."/>
            <person name="Bohlmann J."/>
            <person name="van Vuuren H.J."/>
            <person name="Jones S.J."/>
            <person name="Pretorius I.S."/>
            <person name="Schmidt S.A."/>
            <person name="Borneman A.R."/>
        </authorList>
    </citation>
    <scope>NUCLEOTIDE SEQUENCE [LARGE SCALE GENOMIC DNA]</scope>
    <source>
        <strain evidence="6">cv. Chardonnay</strain>
        <tissue evidence="5">Leaf</tissue>
    </source>
</reference>
<gene>
    <name evidence="5" type="primary">DAGLA</name>
    <name evidence="5" type="ORF">CK203_003323</name>
</gene>
<dbReference type="Gene3D" id="3.40.50.1820">
    <property type="entry name" value="alpha/beta hydrolase"/>
    <property type="match status" value="1"/>
</dbReference>
<dbReference type="GO" id="GO:0016042">
    <property type="term" value="P:lipid catabolic process"/>
    <property type="evidence" value="ECO:0007669"/>
    <property type="project" value="InterPro"/>
</dbReference>
<evidence type="ECO:0000313" key="5">
    <source>
        <dbReference type="EMBL" id="RVX17227.1"/>
    </source>
</evidence>
<dbReference type="CDD" id="cd00519">
    <property type="entry name" value="Lipase_3"/>
    <property type="match status" value="1"/>
</dbReference>
<evidence type="ECO:0000256" key="1">
    <source>
        <dbReference type="ARBA" id="ARBA00022801"/>
    </source>
</evidence>
<feature type="compositionally biased region" description="Low complexity" evidence="2">
    <location>
        <begin position="491"/>
        <end position="502"/>
    </location>
</feature>
<keyword evidence="1" id="KW-0378">Hydrolase</keyword>